<proteinExistence type="predicted"/>
<accession>A0A370KDK9</accession>
<sequence>MKAVGQLLVYEKRLKRDYRKILILPKGMRATARDVLVSLDIAIVDYDDVRSGVIFHWGSALDQ</sequence>
<dbReference type="AlphaFoldDB" id="A0A370KDK9"/>
<comment type="caution">
    <text evidence="1">The sequence shown here is derived from an EMBL/GenBank/DDBJ whole genome shotgun (WGS) entry which is preliminary data.</text>
</comment>
<dbReference type="Proteomes" id="UP000254939">
    <property type="component" value="Unassembled WGS sequence"/>
</dbReference>
<evidence type="ECO:0000313" key="1">
    <source>
        <dbReference type="EMBL" id="RDJ00994.1"/>
    </source>
</evidence>
<gene>
    <name evidence="1" type="ORF">B5K06_34355</name>
</gene>
<reference evidence="1 2" key="1">
    <citation type="submission" date="2017-03" db="EMBL/GenBank/DDBJ databases">
        <title>Genome analysis of Rhizobial strains effectives or ineffectives for nitrogen fixation isolated from bean seeds.</title>
        <authorList>
            <person name="Peralta H."/>
            <person name="Aguilar-Vera A."/>
            <person name="Mora Y."/>
            <person name="Vargas-Lagunas C."/>
            <person name="Girard L."/>
            <person name="Mora J."/>
        </authorList>
    </citation>
    <scope>NUCLEOTIDE SEQUENCE [LARGE SCALE GENOMIC DNA]</scope>
    <source>
        <strain evidence="1 2">CCGM3</strain>
    </source>
</reference>
<name>A0A370KDK9_9HYPH</name>
<dbReference type="EMBL" id="NAAC01000055">
    <property type="protein sequence ID" value="RDJ00994.1"/>
    <property type="molecule type" value="Genomic_DNA"/>
</dbReference>
<protein>
    <submittedName>
        <fullName evidence="1">Uncharacterized protein</fullName>
    </submittedName>
</protein>
<evidence type="ECO:0000313" key="2">
    <source>
        <dbReference type="Proteomes" id="UP000254939"/>
    </source>
</evidence>
<organism evidence="1 2">
    <name type="scientific">Rhizobium grahamii</name>
    <dbReference type="NCBI Taxonomy" id="1120045"/>
    <lineage>
        <taxon>Bacteria</taxon>
        <taxon>Pseudomonadati</taxon>
        <taxon>Pseudomonadota</taxon>
        <taxon>Alphaproteobacteria</taxon>
        <taxon>Hyphomicrobiales</taxon>
        <taxon>Rhizobiaceae</taxon>
        <taxon>Rhizobium/Agrobacterium group</taxon>
        <taxon>Rhizobium</taxon>
    </lineage>
</organism>